<reference evidence="3 4" key="1">
    <citation type="journal article" date="2016" name="Proc. Natl. Acad. Sci. U.S.A.">
        <title>Comparative genomics of biotechnologically important yeasts.</title>
        <authorList>
            <person name="Riley R."/>
            <person name="Haridas S."/>
            <person name="Wolfe K.H."/>
            <person name="Lopes M.R."/>
            <person name="Hittinger C.T."/>
            <person name="Goeker M."/>
            <person name="Salamov A.A."/>
            <person name="Wisecaver J.H."/>
            <person name="Long T.M."/>
            <person name="Calvey C.H."/>
            <person name="Aerts A.L."/>
            <person name="Barry K.W."/>
            <person name="Choi C."/>
            <person name="Clum A."/>
            <person name="Coughlan A.Y."/>
            <person name="Deshpande S."/>
            <person name="Douglass A.P."/>
            <person name="Hanson S.J."/>
            <person name="Klenk H.-P."/>
            <person name="LaButti K.M."/>
            <person name="Lapidus A."/>
            <person name="Lindquist E.A."/>
            <person name="Lipzen A.M."/>
            <person name="Meier-Kolthoff J.P."/>
            <person name="Ohm R.A."/>
            <person name="Otillar R.P."/>
            <person name="Pangilinan J.L."/>
            <person name="Peng Y."/>
            <person name="Rokas A."/>
            <person name="Rosa C.A."/>
            <person name="Scheuner C."/>
            <person name="Sibirny A.A."/>
            <person name="Slot J.C."/>
            <person name="Stielow J.B."/>
            <person name="Sun H."/>
            <person name="Kurtzman C.P."/>
            <person name="Blackwell M."/>
            <person name="Grigoriev I.V."/>
            <person name="Jeffries T.W."/>
        </authorList>
    </citation>
    <scope>NUCLEOTIDE SEQUENCE [LARGE SCALE GENOMIC DNA]</scope>
    <source>
        <strain evidence="4">ATCC 58044 / CBS 1984 / NCYC 433 / NRRL Y-366-8</strain>
    </source>
</reference>
<sequence>MPGKDPEITEKLESLTLSDDLLPNYTTVLETTSEKDQLLIKYLSLLDQYNQAVEQLNHEFKEGYINLSRANYANTSVVKPYGRDCWDDRVKAIKKVSIGDKIELIDVEEKVDKVKDDDEKDQSIRNRSKKVEETSTKKKKKYNPINMFGVLVPLQLRQSQTHFNKSVIQMISIVNLRNELISMEDELKIKNIDLEKKVDCL</sequence>
<protein>
    <recommendedName>
        <fullName evidence="1">Vacuolar ATPase assembly protein VMA22</fullName>
    </recommendedName>
</protein>
<accession>A0A1E3P0I6</accession>
<dbReference type="Proteomes" id="UP000094112">
    <property type="component" value="Unassembled WGS sequence"/>
</dbReference>
<feature type="region of interest" description="Disordered" evidence="2">
    <location>
        <begin position="116"/>
        <end position="138"/>
    </location>
</feature>
<dbReference type="Gene3D" id="1.10.287.3240">
    <property type="match status" value="1"/>
</dbReference>
<keyword evidence="4" id="KW-1185">Reference proteome</keyword>
<evidence type="ECO:0000256" key="1">
    <source>
        <dbReference type="ARBA" id="ARBA00093634"/>
    </source>
</evidence>
<dbReference type="GO" id="GO:1990871">
    <property type="term" value="C:Vma12-Vma22 assembly complex"/>
    <property type="evidence" value="ECO:0007669"/>
    <property type="project" value="TreeGrafter"/>
</dbReference>
<dbReference type="PANTHER" id="PTHR31996">
    <property type="entry name" value="COILED-COIL DOMAIN-CONTAINING PROTEIN 115"/>
    <property type="match status" value="1"/>
</dbReference>
<evidence type="ECO:0000313" key="3">
    <source>
        <dbReference type="EMBL" id="ODQ58895.1"/>
    </source>
</evidence>
<proteinExistence type="predicted"/>
<dbReference type="EMBL" id="KV454211">
    <property type="protein sequence ID" value="ODQ58895.1"/>
    <property type="molecule type" value="Genomic_DNA"/>
</dbReference>
<dbReference type="AlphaFoldDB" id="A0A1E3P0I6"/>
<dbReference type="STRING" id="683960.A0A1E3P0I6"/>
<dbReference type="InterPro" id="IPR040357">
    <property type="entry name" value="Vma22/CCDC115"/>
</dbReference>
<evidence type="ECO:0000313" key="4">
    <source>
        <dbReference type="Proteomes" id="UP000094112"/>
    </source>
</evidence>
<dbReference type="GO" id="GO:0070072">
    <property type="term" value="P:vacuolar proton-transporting V-type ATPase complex assembly"/>
    <property type="evidence" value="ECO:0007669"/>
    <property type="project" value="InterPro"/>
</dbReference>
<gene>
    <name evidence="3" type="ORF">WICANDRAFT_63402</name>
</gene>
<dbReference type="GO" id="GO:0051082">
    <property type="term" value="F:unfolded protein binding"/>
    <property type="evidence" value="ECO:0007669"/>
    <property type="project" value="TreeGrafter"/>
</dbReference>
<feature type="compositionally biased region" description="Basic and acidic residues" evidence="2">
    <location>
        <begin position="116"/>
        <end position="136"/>
    </location>
</feature>
<dbReference type="GeneID" id="30200785"/>
<name>A0A1E3P0I6_WICAA</name>
<organism evidence="3 4">
    <name type="scientific">Wickerhamomyces anomalus (strain ATCC 58044 / CBS 1984 / NCYC 433 / NRRL Y-366-8)</name>
    <name type="common">Yeast</name>
    <name type="synonym">Hansenula anomala</name>
    <dbReference type="NCBI Taxonomy" id="683960"/>
    <lineage>
        <taxon>Eukaryota</taxon>
        <taxon>Fungi</taxon>
        <taxon>Dikarya</taxon>
        <taxon>Ascomycota</taxon>
        <taxon>Saccharomycotina</taxon>
        <taxon>Saccharomycetes</taxon>
        <taxon>Phaffomycetales</taxon>
        <taxon>Wickerhamomycetaceae</taxon>
        <taxon>Wickerhamomyces</taxon>
    </lineage>
</organism>
<dbReference type="PANTHER" id="PTHR31996:SF2">
    <property type="entry name" value="COILED-COIL DOMAIN-CONTAINING PROTEIN 115"/>
    <property type="match status" value="1"/>
</dbReference>
<dbReference type="Pfam" id="PF21730">
    <property type="entry name" value="Vma22_CCDC115"/>
    <property type="match status" value="1"/>
</dbReference>
<evidence type="ECO:0000256" key="2">
    <source>
        <dbReference type="SAM" id="MobiDB-lite"/>
    </source>
</evidence>
<dbReference type="RefSeq" id="XP_019038102.1">
    <property type="nucleotide sequence ID" value="XM_019183539.1"/>
</dbReference>
<dbReference type="OrthoDB" id="408631at2759"/>